<organism evidence="6 7">
    <name type="scientific">Raphidocelis subcapitata</name>
    <dbReference type="NCBI Taxonomy" id="307507"/>
    <lineage>
        <taxon>Eukaryota</taxon>
        <taxon>Viridiplantae</taxon>
        <taxon>Chlorophyta</taxon>
        <taxon>core chlorophytes</taxon>
        <taxon>Chlorophyceae</taxon>
        <taxon>CS clade</taxon>
        <taxon>Sphaeropleales</taxon>
        <taxon>Selenastraceae</taxon>
        <taxon>Raphidocelis</taxon>
    </lineage>
</organism>
<dbReference type="PANTHER" id="PTHR22753:SF14">
    <property type="entry name" value="MONOACYLGLYCEROL_DIACYLGLYCEROL O-ACYLTRANSFERASE"/>
    <property type="match status" value="1"/>
</dbReference>
<evidence type="ECO:0000313" key="6">
    <source>
        <dbReference type="EMBL" id="GBF99661.1"/>
    </source>
</evidence>
<evidence type="ECO:0000256" key="4">
    <source>
        <dbReference type="SAM" id="MobiDB-lite"/>
    </source>
</evidence>
<dbReference type="Pfam" id="PF03982">
    <property type="entry name" value="DAGAT"/>
    <property type="match status" value="1"/>
</dbReference>
<dbReference type="InterPro" id="IPR007130">
    <property type="entry name" value="DAGAT"/>
</dbReference>
<sequence>MHAASTRGHAAAGARSAGRANGAAAAAAAAVGASHTLLGRGRTGRRAPRPARIAQFERPTTAVDDAAGSARPQQQGQPPAAAAPAPSYPAASVNGSGNGNGKPAPFDPLAALSQGLAAAAAGPVQAAAAAAASAAGARRAGDRPLLPTLDLDLLRAAFMGEPMGGGTVADNLITDAGPPRLFSPYDRPLRGEGAPVDASKLPVMFYLPGIDGTGLAAFKQFPRLMAAFDLRCLLVPSSDRSTFEELLDHVEGLVRAQVESDASGRPVYLMGESFGGLLALALGERLGPLVDRLVLVNPATSFIDSPWPQAGPLLPQLPAELYRLLPFGLAPLLSDPVAMARHAVDESGTLIGQASDLMYGLLDLVPQLSALQRVLPRDTLAWRLELLRQGCAYVEPRIASVRQRCLAVAGERDALIPSAEEVARLAKKMQRCRARVLPGRSHAVLQEAGVDLVQIMQSEGFYATTRALSNGRPSAGPTDSGATAFGTPAPIQLPNPAELRADRDSGFVNTIRRLCSPVYYSTLADGTVVQGFDGVPRRPAGGEGRPLLFVGNHGFFALDMYTMIPDMLEATGILPRGLAHPIVFAGPDALRGEQEQPKQQQQQQQPWPFGGASSRRDDGDGGGAGFGSLLSTYGAVPVSAFAMHRLLGNGESVLLYPGGAREAFKRKGEKYQLMWPQQAEFVRLAAKFGATIIPFASIGADEAATQLLDISEIQAINARLPWAAGDQAKQMARIPRARVGVNANMEDIESFGFRLYREVKGSVEGGLGYLLRRRETDPYGDIIPRAAYEATWGWERQAPSFEP</sequence>
<dbReference type="Gene3D" id="3.40.50.1820">
    <property type="entry name" value="alpha/beta hydrolase"/>
    <property type="match status" value="1"/>
</dbReference>
<feature type="compositionally biased region" description="Low complexity" evidence="4">
    <location>
        <begin position="1"/>
        <end position="40"/>
    </location>
</feature>
<dbReference type="PANTHER" id="PTHR22753">
    <property type="entry name" value="TRANSMEMBRANE PROTEIN 68"/>
    <property type="match status" value="1"/>
</dbReference>
<dbReference type="Pfam" id="PF12697">
    <property type="entry name" value="Abhydrolase_6"/>
    <property type="match status" value="1"/>
</dbReference>
<evidence type="ECO:0000256" key="3">
    <source>
        <dbReference type="ARBA" id="ARBA00023315"/>
    </source>
</evidence>
<comment type="similarity">
    <text evidence="1">Belongs to the diacylglycerol acyltransferase family.</text>
</comment>
<evidence type="ECO:0000313" key="7">
    <source>
        <dbReference type="Proteomes" id="UP000247498"/>
    </source>
</evidence>
<dbReference type="STRING" id="307507.A0A2V0PIN2"/>
<feature type="compositionally biased region" description="Low complexity" evidence="4">
    <location>
        <begin position="66"/>
        <end position="95"/>
    </location>
</feature>
<feature type="domain" description="AB hydrolase-1" evidence="5">
    <location>
        <begin position="227"/>
        <end position="452"/>
    </location>
</feature>
<accession>A0A2V0PIN2</accession>
<dbReference type="FunCoup" id="A0A2V0PIN2">
    <property type="interactions" value="101"/>
</dbReference>
<proteinExistence type="inferred from homology"/>
<dbReference type="Proteomes" id="UP000247498">
    <property type="component" value="Unassembled WGS sequence"/>
</dbReference>
<dbReference type="InParanoid" id="A0A2V0PIN2"/>
<dbReference type="AlphaFoldDB" id="A0A2V0PIN2"/>
<dbReference type="InterPro" id="IPR000073">
    <property type="entry name" value="AB_hydrolase_1"/>
</dbReference>
<dbReference type="InterPro" id="IPR029058">
    <property type="entry name" value="AB_hydrolase_fold"/>
</dbReference>
<evidence type="ECO:0000256" key="1">
    <source>
        <dbReference type="ARBA" id="ARBA00005420"/>
    </source>
</evidence>
<dbReference type="GO" id="GO:0016020">
    <property type="term" value="C:membrane"/>
    <property type="evidence" value="ECO:0007669"/>
    <property type="project" value="TreeGrafter"/>
</dbReference>
<evidence type="ECO:0000256" key="2">
    <source>
        <dbReference type="ARBA" id="ARBA00022679"/>
    </source>
</evidence>
<dbReference type="GO" id="GO:0004144">
    <property type="term" value="F:diacylglycerol O-acyltransferase activity"/>
    <property type="evidence" value="ECO:0007669"/>
    <property type="project" value="UniProtKB-ARBA"/>
</dbReference>
<name>A0A2V0PIN2_9CHLO</name>
<keyword evidence="7" id="KW-1185">Reference proteome</keyword>
<comment type="caution">
    <text evidence="6">The sequence shown here is derived from an EMBL/GenBank/DDBJ whole genome shotgun (WGS) entry which is preliminary data.</text>
</comment>
<protein>
    <submittedName>
        <fullName evidence="6">Acyltransferase chloroplastic</fullName>
    </submittedName>
</protein>
<feature type="region of interest" description="Disordered" evidence="4">
    <location>
        <begin position="591"/>
        <end position="621"/>
    </location>
</feature>
<keyword evidence="2 6" id="KW-0808">Transferase</keyword>
<dbReference type="SUPFAM" id="SSF53474">
    <property type="entry name" value="alpha/beta-Hydrolases"/>
    <property type="match status" value="1"/>
</dbReference>
<feature type="compositionally biased region" description="Low complexity" evidence="4">
    <location>
        <begin position="597"/>
        <end position="613"/>
    </location>
</feature>
<gene>
    <name evidence="6" type="ORF">Rsub_12480</name>
</gene>
<evidence type="ECO:0000259" key="5">
    <source>
        <dbReference type="Pfam" id="PF12697"/>
    </source>
</evidence>
<feature type="region of interest" description="Disordered" evidence="4">
    <location>
        <begin position="1"/>
        <end position="106"/>
    </location>
</feature>
<reference evidence="6 7" key="1">
    <citation type="journal article" date="2018" name="Sci. Rep.">
        <title>Raphidocelis subcapitata (=Pseudokirchneriella subcapitata) provides an insight into genome evolution and environmental adaptations in the Sphaeropleales.</title>
        <authorList>
            <person name="Suzuki S."/>
            <person name="Yamaguchi H."/>
            <person name="Nakajima N."/>
            <person name="Kawachi M."/>
        </authorList>
    </citation>
    <scope>NUCLEOTIDE SEQUENCE [LARGE SCALE GENOMIC DNA]</scope>
    <source>
        <strain evidence="6 7">NIES-35</strain>
    </source>
</reference>
<keyword evidence="3 6" id="KW-0012">Acyltransferase</keyword>
<dbReference type="EMBL" id="BDRX01000167">
    <property type="protein sequence ID" value="GBF99661.1"/>
    <property type="molecule type" value="Genomic_DNA"/>
</dbReference>
<dbReference type="OrthoDB" id="44277at2759"/>